<keyword evidence="3" id="KW-0808">Transferase</keyword>
<feature type="compositionally biased region" description="Basic and acidic residues" evidence="11">
    <location>
        <begin position="291"/>
        <end position="304"/>
    </location>
</feature>
<dbReference type="InParanoid" id="A0A0V0QUT8"/>
<organism evidence="13 14">
    <name type="scientific">Pseudocohnilembus persalinus</name>
    <name type="common">Ciliate</name>
    <dbReference type="NCBI Taxonomy" id="266149"/>
    <lineage>
        <taxon>Eukaryota</taxon>
        <taxon>Sar</taxon>
        <taxon>Alveolata</taxon>
        <taxon>Ciliophora</taxon>
        <taxon>Intramacronucleata</taxon>
        <taxon>Oligohymenophorea</taxon>
        <taxon>Scuticociliatia</taxon>
        <taxon>Philasterida</taxon>
        <taxon>Pseudocohnilembidae</taxon>
        <taxon>Pseudocohnilembus</taxon>
    </lineage>
</organism>
<evidence type="ECO:0000256" key="9">
    <source>
        <dbReference type="PIRSR" id="PIRSR630616-3"/>
    </source>
</evidence>
<keyword evidence="5 13" id="KW-0418">Kinase</keyword>
<dbReference type="PROSITE" id="PS00107">
    <property type="entry name" value="PROTEIN_KINASE_ATP"/>
    <property type="match status" value="1"/>
</dbReference>
<feature type="region of interest" description="Disordered" evidence="11">
    <location>
        <begin position="273"/>
        <end position="304"/>
    </location>
</feature>
<dbReference type="OrthoDB" id="449424at2759"/>
<feature type="active site" description="Proton acceptor" evidence="7">
    <location>
        <position position="561"/>
    </location>
</feature>
<feature type="binding site" evidence="8 10">
    <location>
        <position position="465"/>
    </location>
    <ligand>
        <name>ATP</name>
        <dbReference type="ChEBI" id="CHEBI:30616"/>
    </ligand>
</feature>
<evidence type="ECO:0000256" key="8">
    <source>
        <dbReference type="PIRSR" id="PIRSR630616-2"/>
    </source>
</evidence>
<comment type="caution">
    <text evidence="13">The sequence shown here is derived from an EMBL/GenBank/DDBJ whole genome shotgun (WGS) entry which is preliminary data.</text>
</comment>
<evidence type="ECO:0000256" key="11">
    <source>
        <dbReference type="SAM" id="MobiDB-lite"/>
    </source>
</evidence>
<dbReference type="FunFam" id="3.30.200.20:FF:000042">
    <property type="entry name" value="Aurora kinase A"/>
    <property type="match status" value="1"/>
</dbReference>
<dbReference type="AlphaFoldDB" id="A0A0V0QUT8"/>
<evidence type="ECO:0000256" key="7">
    <source>
        <dbReference type="PIRSR" id="PIRSR630616-1"/>
    </source>
</evidence>
<keyword evidence="6 8" id="KW-0067">ATP-binding</keyword>
<feature type="region of interest" description="Disordered" evidence="11">
    <location>
        <begin position="385"/>
        <end position="418"/>
    </location>
</feature>
<keyword evidence="4 8" id="KW-0547">Nucleotide-binding</keyword>
<gene>
    <name evidence="13" type="ORF">PPERSA_00004</name>
</gene>
<feature type="compositionally biased region" description="Polar residues" evidence="11">
    <location>
        <begin position="385"/>
        <end position="414"/>
    </location>
</feature>
<feature type="cross-link" description="Glycyl lysine isopeptide (Lys-Gly) (interchain with G-Cter in SUMO2)" evidence="9">
    <location>
        <position position="563"/>
    </location>
</feature>
<proteinExistence type="predicted"/>
<dbReference type="Proteomes" id="UP000054937">
    <property type="component" value="Unassembled WGS sequence"/>
</dbReference>
<feature type="binding site" evidence="8">
    <location>
        <begin position="565"/>
        <end position="566"/>
    </location>
    <ligand>
        <name>ATP</name>
        <dbReference type="ChEBI" id="CHEBI:30616"/>
    </ligand>
</feature>
<feature type="domain" description="Protein kinase" evidence="12">
    <location>
        <begin position="436"/>
        <end position="689"/>
    </location>
</feature>
<dbReference type="InterPro" id="IPR030616">
    <property type="entry name" value="Aur-like"/>
</dbReference>
<evidence type="ECO:0000313" key="13">
    <source>
        <dbReference type="EMBL" id="KRX06124.1"/>
    </source>
</evidence>
<evidence type="ECO:0000256" key="4">
    <source>
        <dbReference type="ARBA" id="ARBA00022741"/>
    </source>
</evidence>
<evidence type="ECO:0000256" key="3">
    <source>
        <dbReference type="ARBA" id="ARBA00022679"/>
    </source>
</evidence>
<protein>
    <submittedName>
        <fullName evidence="13">Protein kinase-like domain</fullName>
    </submittedName>
</protein>
<dbReference type="EMBL" id="LDAU01000100">
    <property type="protein sequence ID" value="KRX06124.1"/>
    <property type="molecule type" value="Genomic_DNA"/>
</dbReference>
<evidence type="ECO:0000256" key="5">
    <source>
        <dbReference type="ARBA" id="ARBA00022777"/>
    </source>
</evidence>
<keyword evidence="2" id="KW-0723">Serine/threonine-protein kinase</keyword>
<dbReference type="SUPFAM" id="SSF56112">
    <property type="entry name" value="Protein kinase-like (PK-like)"/>
    <property type="match status" value="1"/>
</dbReference>
<dbReference type="Pfam" id="PF00069">
    <property type="entry name" value="Pkinase"/>
    <property type="match status" value="1"/>
</dbReference>
<dbReference type="GO" id="GO:0005524">
    <property type="term" value="F:ATP binding"/>
    <property type="evidence" value="ECO:0007669"/>
    <property type="project" value="UniProtKB-UniRule"/>
</dbReference>
<name>A0A0V0QUT8_PSEPJ</name>
<evidence type="ECO:0000256" key="1">
    <source>
        <dbReference type="ARBA" id="ARBA00011245"/>
    </source>
</evidence>
<dbReference type="PROSITE" id="PS00108">
    <property type="entry name" value="PROTEIN_KINASE_ST"/>
    <property type="match status" value="1"/>
</dbReference>
<dbReference type="PANTHER" id="PTHR24350">
    <property type="entry name" value="SERINE/THREONINE-PROTEIN KINASE IAL-RELATED"/>
    <property type="match status" value="1"/>
</dbReference>
<dbReference type="InterPro" id="IPR000719">
    <property type="entry name" value="Prot_kinase_dom"/>
</dbReference>
<evidence type="ECO:0000256" key="10">
    <source>
        <dbReference type="PROSITE-ProRule" id="PRU10141"/>
    </source>
</evidence>
<dbReference type="SMART" id="SM00220">
    <property type="entry name" value="S_TKc"/>
    <property type="match status" value="1"/>
</dbReference>
<feature type="region of interest" description="Disordered" evidence="11">
    <location>
        <begin position="327"/>
        <end position="366"/>
    </location>
</feature>
<evidence type="ECO:0000256" key="6">
    <source>
        <dbReference type="ARBA" id="ARBA00022840"/>
    </source>
</evidence>
<dbReference type="OMA" id="GHYLNIF"/>
<dbReference type="FunFam" id="1.10.510.10:FF:000571">
    <property type="entry name" value="Maternal embryonic leucine zipper kinase"/>
    <property type="match status" value="1"/>
</dbReference>
<reference evidence="13 14" key="1">
    <citation type="journal article" date="2015" name="Sci. Rep.">
        <title>Genome of the facultative scuticociliatosis pathogen Pseudocohnilembus persalinus provides insight into its virulence through horizontal gene transfer.</title>
        <authorList>
            <person name="Xiong J."/>
            <person name="Wang G."/>
            <person name="Cheng J."/>
            <person name="Tian M."/>
            <person name="Pan X."/>
            <person name="Warren A."/>
            <person name="Jiang C."/>
            <person name="Yuan D."/>
            <person name="Miao W."/>
        </authorList>
    </citation>
    <scope>NUCLEOTIDE SEQUENCE [LARGE SCALE GENOMIC DNA]</scope>
    <source>
        <strain evidence="13">36N120E</strain>
    </source>
</reference>
<feature type="binding site" evidence="8">
    <location>
        <position position="579"/>
    </location>
    <ligand>
        <name>ATP</name>
        <dbReference type="ChEBI" id="CHEBI:30616"/>
    </ligand>
</feature>
<dbReference type="Gene3D" id="1.10.510.10">
    <property type="entry name" value="Transferase(Phosphotransferase) domain 1"/>
    <property type="match status" value="1"/>
</dbReference>
<evidence type="ECO:0000313" key="14">
    <source>
        <dbReference type="Proteomes" id="UP000054937"/>
    </source>
</evidence>
<dbReference type="InterPro" id="IPR017441">
    <property type="entry name" value="Protein_kinase_ATP_BS"/>
</dbReference>
<dbReference type="InterPro" id="IPR008271">
    <property type="entry name" value="Ser/Thr_kinase_AS"/>
</dbReference>
<evidence type="ECO:0000256" key="2">
    <source>
        <dbReference type="ARBA" id="ARBA00022527"/>
    </source>
</evidence>
<accession>A0A0V0QUT8</accession>
<sequence>MFGNKGFTPKNNQQKFRLTKGFTHHSKNQNNEYMQNIYQIIDSVPNSKTTLDQSHNLNNSKHINKTTINNFETADQYQSFNYNNENFLNVQDQQQKQGTKKQLYNITSFKINQAKNNGQPLSTRMQGQNLQLDDIENKAQQYYFPQGIGQSQKSGNYTNRENYLKSFDLKNANHSYRNTSENQNKIHRMAQQQADTKLINNQSNNNHLNPYQKGKTIPLKNFQNQAQNKQSSELNSLRQTQNLKNINKEENQAYQNQQQFTQKLQNLNLTQNQKQNQNQTPKNQKNVTNLKDQKRQTFFENMKKPDLKDMKEGFKKFDFLIKNRPNRGQTTYENINNTNINNYNNNNNNNNNNNSRQQQNKQQNNNQQQPVYYDLNQFFFNSSKAQQSSDNNNNYKSENTTRATSNMTQNQSKFTENDHQKNVEDILMNENSMDNFEFGKVLGLGSYAVVRQSVHKPTNQILAIKTYDKKKLSDPMKLKNVQREIKILSRLRHPNIIRLYQIIETDNQVHLIMELSSQTPLNDFMKTKRSKRVNEEEARLIIKQLAEALKYGHRKCVVHRDIKLENVLIDQNKIVKLVDFGFAVVVPPGHYLNIFCGTPSYMAPEIVNKQDYAFSVDVWALAVMAFKLVSGHFPFKGQSDKELYRKINNCRPEFPSFFSPELKRFIMKIFKQSSNERLQAEDIIKDDWIQGRKSEIDDEFSNPEKMFIERVF</sequence>
<feature type="compositionally biased region" description="Low complexity" evidence="11">
    <location>
        <begin position="334"/>
        <end position="366"/>
    </location>
</feature>
<evidence type="ECO:0000259" key="12">
    <source>
        <dbReference type="PROSITE" id="PS50011"/>
    </source>
</evidence>
<dbReference type="PROSITE" id="PS50011">
    <property type="entry name" value="PROTEIN_KINASE_DOM"/>
    <property type="match status" value="1"/>
</dbReference>
<dbReference type="GO" id="GO:0004674">
    <property type="term" value="F:protein serine/threonine kinase activity"/>
    <property type="evidence" value="ECO:0007669"/>
    <property type="project" value="UniProtKB-KW"/>
</dbReference>
<keyword evidence="14" id="KW-1185">Reference proteome</keyword>
<feature type="compositionally biased region" description="Low complexity" evidence="11">
    <location>
        <begin position="273"/>
        <end position="289"/>
    </location>
</feature>
<comment type="subunit">
    <text evidence="1">Monomer.</text>
</comment>
<dbReference type="InterPro" id="IPR011009">
    <property type="entry name" value="Kinase-like_dom_sf"/>
</dbReference>